<evidence type="ECO:0000256" key="1">
    <source>
        <dbReference type="SAM" id="Phobius"/>
    </source>
</evidence>
<dbReference type="EMBL" id="CP092871">
    <property type="protein sequence ID" value="UYV72071.1"/>
    <property type="molecule type" value="Genomic_DNA"/>
</dbReference>
<sequence length="284" mass="33539">MAPTQPHFEIGDLVFVKLYHHPNTGKLAPYFTGPHTILEIISPNVVRIDRPNQPLQRDTDTIHVNKLKLYTEKVRYITPPAIRIHHIRHKPDYTFPFKHFTPELFPAEPLRCKPTNSEPFKHLDPTIFSTKRFTSFSPDNKNCEPDNHLNPAILSKRRSTPFSNDKKRDIERPQLTNKVQTDIPELQFITPIWEKMCRYPIFHLIFILCLLFLPYRVVPFDILVFTALMKWNMSPDQNCDCGQIQTMHHILRDCPRRFFQGTLGDIHRCTEEALEWIRHLDIPF</sequence>
<keyword evidence="1" id="KW-0812">Transmembrane</keyword>
<reference evidence="2 3" key="1">
    <citation type="submission" date="2022-01" db="EMBL/GenBank/DDBJ databases">
        <title>A chromosomal length assembly of Cordylochernes scorpioides.</title>
        <authorList>
            <person name="Zeh D."/>
            <person name="Zeh J."/>
        </authorList>
    </citation>
    <scope>NUCLEOTIDE SEQUENCE [LARGE SCALE GENOMIC DNA]</scope>
    <source>
        <strain evidence="2">IN4F17</strain>
        <tissue evidence="2">Whole Body</tissue>
    </source>
</reference>
<organism evidence="2 3">
    <name type="scientific">Cordylochernes scorpioides</name>
    <dbReference type="NCBI Taxonomy" id="51811"/>
    <lineage>
        <taxon>Eukaryota</taxon>
        <taxon>Metazoa</taxon>
        <taxon>Ecdysozoa</taxon>
        <taxon>Arthropoda</taxon>
        <taxon>Chelicerata</taxon>
        <taxon>Arachnida</taxon>
        <taxon>Pseudoscorpiones</taxon>
        <taxon>Cheliferoidea</taxon>
        <taxon>Chernetidae</taxon>
        <taxon>Cordylochernes</taxon>
    </lineage>
</organism>
<accession>A0ABY6KT85</accession>
<name>A0ABY6KT85_9ARAC</name>
<keyword evidence="1" id="KW-1133">Transmembrane helix</keyword>
<proteinExistence type="predicted"/>
<gene>
    <name evidence="2" type="ORF">LAZ67_9001727</name>
</gene>
<evidence type="ECO:0000313" key="3">
    <source>
        <dbReference type="Proteomes" id="UP001235939"/>
    </source>
</evidence>
<protein>
    <submittedName>
        <fullName evidence="2">Uncharacterized protein</fullName>
    </submittedName>
</protein>
<feature type="transmembrane region" description="Helical" evidence="1">
    <location>
        <begin position="201"/>
        <end position="228"/>
    </location>
</feature>
<dbReference type="Proteomes" id="UP001235939">
    <property type="component" value="Chromosome 09"/>
</dbReference>
<evidence type="ECO:0000313" key="2">
    <source>
        <dbReference type="EMBL" id="UYV72071.1"/>
    </source>
</evidence>
<keyword evidence="1" id="KW-0472">Membrane</keyword>
<keyword evidence="3" id="KW-1185">Reference proteome</keyword>